<reference evidence="12 13" key="1">
    <citation type="journal article" date="2017" name="Genome Announc.">
        <title>Genome sequence of the saprophytic ascomycete Epicoccum nigrum ICMP 19927 strain isolated from New Zealand.</title>
        <authorList>
            <person name="Fokin M."/>
            <person name="Fleetwood D."/>
            <person name="Weir B.S."/>
            <person name="Villas-Boas S.G."/>
        </authorList>
    </citation>
    <scope>NUCLEOTIDE SEQUENCE [LARGE SCALE GENOMIC DNA]</scope>
    <source>
        <strain evidence="12 13">ICMP 19927</strain>
    </source>
</reference>
<feature type="domain" description="Copper acquisition factor BIM1-like" evidence="11">
    <location>
        <begin position="30"/>
        <end position="176"/>
    </location>
</feature>
<dbReference type="STRING" id="105696.A0A1Y2MEF4"/>
<evidence type="ECO:0000256" key="4">
    <source>
        <dbReference type="ARBA" id="ARBA00022729"/>
    </source>
</evidence>
<keyword evidence="2" id="KW-1003">Cell membrane</keyword>
<evidence type="ECO:0000313" key="13">
    <source>
        <dbReference type="Proteomes" id="UP000193240"/>
    </source>
</evidence>
<keyword evidence="9" id="KW-1133">Transmembrane helix</keyword>
<gene>
    <name evidence="12" type="ORF">B5807_01497</name>
</gene>
<comment type="subcellular location">
    <subcellularLocation>
        <location evidence="1">Cell membrane</location>
        <topology evidence="1">Lipid-anchor</topology>
        <topology evidence="1">GPI-anchor</topology>
    </subcellularLocation>
</comment>
<keyword evidence="13" id="KW-1185">Reference proteome</keyword>
<evidence type="ECO:0000256" key="1">
    <source>
        <dbReference type="ARBA" id="ARBA00004609"/>
    </source>
</evidence>
<dbReference type="GO" id="GO:0005886">
    <property type="term" value="C:plasma membrane"/>
    <property type="evidence" value="ECO:0007669"/>
    <property type="project" value="UniProtKB-SubCell"/>
</dbReference>
<name>A0A1Y2MEF4_EPING</name>
<keyword evidence="6" id="KW-0325">Glycoprotein</keyword>
<keyword evidence="3" id="KW-0336">GPI-anchor</keyword>
<dbReference type="PANTHER" id="PTHR34992:SF5">
    <property type="entry name" value="ANCHORED PROTEIN, PUTATIVE (AFU_ORTHOLOGUE AFUA_6G02800)-RELATED"/>
    <property type="match status" value="1"/>
</dbReference>
<evidence type="ECO:0000256" key="10">
    <source>
        <dbReference type="SAM" id="SignalP"/>
    </source>
</evidence>
<dbReference type="Pfam" id="PF20238">
    <property type="entry name" value="BIM1-like_dom"/>
    <property type="match status" value="1"/>
</dbReference>
<dbReference type="GO" id="GO:0098552">
    <property type="term" value="C:side of membrane"/>
    <property type="evidence" value="ECO:0007669"/>
    <property type="project" value="UniProtKB-KW"/>
</dbReference>
<dbReference type="InterPro" id="IPR046936">
    <property type="entry name" value="BIM1-like"/>
</dbReference>
<keyword evidence="4 10" id="KW-0732">Signal</keyword>
<keyword evidence="7" id="KW-0449">Lipoprotein</keyword>
<dbReference type="EMBL" id="KZ107838">
    <property type="protein sequence ID" value="OSS54179.1"/>
    <property type="molecule type" value="Genomic_DNA"/>
</dbReference>
<dbReference type="OMA" id="PGHECYP"/>
<evidence type="ECO:0000256" key="9">
    <source>
        <dbReference type="SAM" id="Phobius"/>
    </source>
</evidence>
<evidence type="ECO:0000256" key="8">
    <source>
        <dbReference type="SAM" id="MobiDB-lite"/>
    </source>
</evidence>
<protein>
    <recommendedName>
        <fullName evidence="11">Copper acquisition factor BIM1-like domain-containing protein</fullName>
    </recommendedName>
</protein>
<dbReference type="CDD" id="cd21176">
    <property type="entry name" value="LPMO_auxiliary-like"/>
    <property type="match status" value="1"/>
</dbReference>
<feature type="region of interest" description="Disordered" evidence="8">
    <location>
        <begin position="186"/>
        <end position="214"/>
    </location>
</feature>
<dbReference type="InterPro" id="IPR046530">
    <property type="entry name" value="BIM1-like_dom"/>
</dbReference>
<feature type="transmembrane region" description="Helical" evidence="9">
    <location>
        <begin position="224"/>
        <end position="244"/>
    </location>
</feature>
<feature type="compositionally biased region" description="Low complexity" evidence="8">
    <location>
        <begin position="187"/>
        <end position="206"/>
    </location>
</feature>
<evidence type="ECO:0000259" key="11">
    <source>
        <dbReference type="Pfam" id="PF20238"/>
    </source>
</evidence>
<evidence type="ECO:0000256" key="3">
    <source>
        <dbReference type="ARBA" id="ARBA00022622"/>
    </source>
</evidence>
<keyword evidence="5 9" id="KW-0472">Membrane</keyword>
<evidence type="ECO:0000256" key="7">
    <source>
        <dbReference type="ARBA" id="ARBA00023288"/>
    </source>
</evidence>
<dbReference type="Proteomes" id="UP000193240">
    <property type="component" value="Unassembled WGS sequence"/>
</dbReference>
<accession>A0A1Y2MEF4</accession>
<dbReference type="PANTHER" id="PTHR34992">
    <property type="entry name" value="HYPHAL ANASTAMOSIS-7 PROTEIN"/>
    <property type="match status" value="1"/>
</dbReference>
<feature type="signal peptide" evidence="10">
    <location>
        <begin position="1"/>
        <end position="18"/>
    </location>
</feature>
<evidence type="ECO:0000256" key="2">
    <source>
        <dbReference type="ARBA" id="ARBA00022475"/>
    </source>
</evidence>
<evidence type="ECO:0000313" key="12">
    <source>
        <dbReference type="EMBL" id="OSS54179.1"/>
    </source>
</evidence>
<dbReference type="AlphaFoldDB" id="A0A1Y2MEF4"/>
<proteinExistence type="predicted"/>
<feature type="chain" id="PRO_5013322495" description="Copper acquisition factor BIM1-like domain-containing protein" evidence="10">
    <location>
        <begin position="19"/>
        <end position="274"/>
    </location>
</feature>
<evidence type="ECO:0000256" key="5">
    <source>
        <dbReference type="ARBA" id="ARBA00023136"/>
    </source>
</evidence>
<organism evidence="12 13">
    <name type="scientific">Epicoccum nigrum</name>
    <name type="common">Soil fungus</name>
    <name type="synonym">Epicoccum purpurascens</name>
    <dbReference type="NCBI Taxonomy" id="105696"/>
    <lineage>
        <taxon>Eukaryota</taxon>
        <taxon>Fungi</taxon>
        <taxon>Dikarya</taxon>
        <taxon>Ascomycota</taxon>
        <taxon>Pezizomycotina</taxon>
        <taxon>Dothideomycetes</taxon>
        <taxon>Pleosporomycetidae</taxon>
        <taxon>Pleosporales</taxon>
        <taxon>Pleosporineae</taxon>
        <taxon>Didymellaceae</taxon>
        <taxon>Epicoccum</taxon>
    </lineage>
</organism>
<evidence type="ECO:0000256" key="6">
    <source>
        <dbReference type="ARBA" id="ARBA00023180"/>
    </source>
</evidence>
<dbReference type="InParanoid" id="A0A1Y2MEF4"/>
<sequence>MLTSRLSLFTAFAALSSAQTHSVGEEGQSMGPVALLWPPDRIWNAQHDNTSPCGSQAGPSNRTNYPLSHGTVVLTVADEAWNIALSLARSDNPTTQSKFNDQLVGNITEVAPGHQCYSIDRHEAISAGTNATIQLEYWSQFEGENNGNNESFFACADITFVETNDFSVKVPCFNVTSNNFNIPTLDASASGSPPSQTSSSANQSASFDQPPGGGGLSTSAKAGIAVGAVLGGLAIMGAVGFSVWQKGKNVEMHYKEAYELRAKALEKPPGSKGP</sequence>
<keyword evidence="9" id="KW-0812">Transmembrane</keyword>